<sequence length="147" mass="15322">MMLIGATVAMMLAAASPAFAQGATTVNLQTCLAYFGDQTAVQYQAGTQYSVQDLTQAQIQYCQQIIQNITAGGEVVFQPGEVVFVPHAQQYVVEGTEIVVVFDEAAGAFVPAEETLVLPDTGGISLLALGAGALLIAGGLLARRISR</sequence>
<feature type="chain" id="PRO_5020416980" evidence="2">
    <location>
        <begin position="21"/>
        <end position="147"/>
    </location>
</feature>
<evidence type="ECO:0000256" key="1">
    <source>
        <dbReference type="SAM" id="Phobius"/>
    </source>
</evidence>
<feature type="signal peptide" evidence="2">
    <location>
        <begin position="1"/>
        <end position="20"/>
    </location>
</feature>
<accession>A0A4R1BE75</accession>
<name>A0A4R1BE75_9ACTN</name>
<keyword evidence="1" id="KW-0812">Transmembrane</keyword>
<gene>
    <name evidence="3" type="ORF">E0L93_13050</name>
</gene>
<keyword evidence="4" id="KW-1185">Reference proteome</keyword>
<comment type="caution">
    <text evidence="3">The sequence shown here is derived from an EMBL/GenBank/DDBJ whole genome shotgun (WGS) entry which is preliminary data.</text>
</comment>
<keyword evidence="2" id="KW-0732">Signal</keyword>
<dbReference type="AlphaFoldDB" id="A0A4R1BE75"/>
<dbReference type="Proteomes" id="UP000295244">
    <property type="component" value="Unassembled WGS sequence"/>
</dbReference>
<dbReference type="NCBIfam" id="TIGR01167">
    <property type="entry name" value="LPXTG_anchor"/>
    <property type="match status" value="1"/>
</dbReference>
<keyword evidence="1" id="KW-0472">Membrane</keyword>
<reference evidence="3 4" key="1">
    <citation type="submission" date="2019-03" db="EMBL/GenBank/DDBJ databases">
        <title>Whole genome sequence of a novel Rubrobacter taiwanensis strain, isolated from Yellowstone National Park.</title>
        <authorList>
            <person name="Freed S."/>
            <person name="Ramaley R.F."/>
            <person name="Kyndt J.A."/>
        </authorList>
    </citation>
    <scope>NUCLEOTIDE SEQUENCE [LARGE SCALE GENOMIC DNA]</scope>
    <source>
        <strain evidence="3 4">Yellowstone</strain>
    </source>
</reference>
<keyword evidence="1" id="KW-1133">Transmembrane helix</keyword>
<feature type="transmembrane region" description="Helical" evidence="1">
    <location>
        <begin position="123"/>
        <end position="142"/>
    </location>
</feature>
<evidence type="ECO:0000313" key="3">
    <source>
        <dbReference type="EMBL" id="TCJ15308.1"/>
    </source>
</evidence>
<proteinExistence type="predicted"/>
<protein>
    <submittedName>
        <fullName evidence="3">LPXTG cell wall anchor domain-containing protein</fullName>
    </submittedName>
</protein>
<dbReference type="EMBL" id="SKBU01000026">
    <property type="protein sequence ID" value="TCJ15308.1"/>
    <property type="molecule type" value="Genomic_DNA"/>
</dbReference>
<organism evidence="3 4">
    <name type="scientific">Rubrobacter taiwanensis</name>
    <dbReference type="NCBI Taxonomy" id="185139"/>
    <lineage>
        <taxon>Bacteria</taxon>
        <taxon>Bacillati</taxon>
        <taxon>Actinomycetota</taxon>
        <taxon>Rubrobacteria</taxon>
        <taxon>Rubrobacterales</taxon>
        <taxon>Rubrobacteraceae</taxon>
        <taxon>Rubrobacter</taxon>
    </lineage>
</organism>
<evidence type="ECO:0000313" key="4">
    <source>
        <dbReference type="Proteomes" id="UP000295244"/>
    </source>
</evidence>
<evidence type="ECO:0000256" key="2">
    <source>
        <dbReference type="SAM" id="SignalP"/>
    </source>
</evidence>